<dbReference type="Proteomes" id="UP000478052">
    <property type="component" value="Unassembled WGS sequence"/>
</dbReference>
<accession>A0A6G0Y931</accession>
<evidence type="ECO:0000313" key="2">
    <source>
        <dbReference type="Proteomes" id="UP000478052"/>
    </source>
</evidence>
<organism evidence="1 2">
    <name type="scientific">Aphis craccivora</name>
    <name type="common">Cowpea aphid</name>
    <dbReference type="NCBI Taxonomy" id="307492"/>
    <lineage>
        <taxon>Eukaryota</taxon>
        <taxon>Metazoa</taxon>
        <taxon>Ecdysozoa</taxon>
        <taxon>Arthropoda</taxon>
        <taxon>Hexapoda</taxon>
        <taxon>Insecta</taxon>
        <taxon>Pterygota</taxon>
        <taxon>Neoptera</taxon>
        <taxon>Paraneoptera</taxon>
        <taxon>Hemiptera</taxon>
        <taxon>Sternorrhyncha</taxon>
        <taxon>Aphidomorpha</taxon>
        <taxon>Aphidoidea</taxon>
        <taxon>Aphididae</taxon>
        <taxon>Aphidini</taxon>
        <taxon>Aphis</taxon>
        <taxon>Aphis</taxon>
    </lineage>
</organism>
<evidence type="ECO:0000313" key="1">
    <source>
        <dbReference type="EMBL" id="KAF0751563.1"/>
    </source>
</evidence>
<comment type="caution">
    <text evidence="1">The sequence shown here is derived from an EMBL/GenBank/DDBJ whole genome shotgun (WGS) entry which is preliminary data.</text>
</comment>
<dbReference type="EMBL" id="VUJU01005338">
    <property type="protein sequence ID" value="KAF0751563.1"/>
    <property type="molecule type" value="Genomic_DNA"/>
</dbReference>
<proteinExistence type="predicted"/>
<reference evidence="1 2" key="1">
    <citation type="submission" date="2019-08" db="EMBL/GenBank/DDBJ databases">
        <title>Whole genome of Aphis craccivora.</title>
        <authorList>
            <person name="Voronova N.V."/>
            <person name="Shulinski R.S."/>
            <person name="Bandarenka Y.V."/>
            <person name="Zhorov D.G."/>
            <person name="Warner D."/>
        </authorList>
    </citation>
    <scope>NUCLEOTIDE SEQUENCE [LARGE SCALE GENOMIC DNA]</scope>
    <source>
        <strain evidence="1">180601</strain>
        <tissue evidence="1">Whole Body</tissue>
    </source>
</reference>
<gene>
    <name evidence="1" type="ORF">FWK35_00027857</name>
</gene>
<dbReference type="AlphaFoldDB" id="A0A6G0Y931"/>
<protein>
    <submittedName>
        <fullName evidence="1">THAP-type domain-containing protein</fullName>
    </submittedName>
</protein>
<sequence length="48" mass="5667">MELKEKYKVCRKHFNPQDIISIRESGTGLSKYSVSTYIYELREAVKVK</sequence>
<keyword evidence="2" id="KW-1185">Reference proteome</keyword>
<name>A0A6G0Y931_APHCR</name>